<feature type="region of interest" description="Disordered" evidence="1">
    <location>
        <begin position="1"/>
        <end position="20"/>
    </location>
</feature>
<protein>
    <submittedName>
        <fullName evidence="2">Uncharacterized protein</fullName>
    </submittedName>
</protein>
<reference evidence="2" key="2">
    <citation type="submission" date="2021-08" db="EMBL/GenBank/DDBJ databases">
        <authorList>
            <person name="Tani A."/>
            <person name="Ola A."/>
            <person name="Ogura Y."/>
            <person name="Katsura K."/>
            <person name="Hayashi T."/>
        </authorList>
    </citation>
    <scope>NUCLEOTIDE SEQUENCE</scope>
    <source>
        <strain evidence="2">DSM 19015</strain>
    </source>
</reference>
<proteinExistence type="predicted"/>
<reference evidence="2" key="1">
    <citation type="journal article" date="2021" name="Front. Microbiol.">
        <title>Comprehensive Comparative Genomics and Phenotyping of Methylobacterium Species.</title>
        <authorList>
            <person name="Alessa O."/>
            <person name="Ogura Y."/>
            <person name="Fujitani Y."/>
            <person name="Takami H."/>
            <person name="Hayashi T."/>
            <person name="Sahin N."/>
            <person name="Tani A."/>
        </authorList>
    </citation>
    <scope>NUCLEOTIDE SEQUENCE</scope>
    <source>
        <strain evidence="2">DSM 19015</strain>
    </source>
</reference>
<organism evidence="2 3">
    <name type="scientific">Methylobacterium iners</name>
    <dbReference type="NCBI Taxonomy" id="418707"/>
    <lineage>
        <taxon>Bacteria</taxon>
        <taxon>Pseudomonadati</taxon>
        <taxon>Pseudomonadota</taxon>
        <taxon>Alphaproteobacteria</taxon>
        <taxon>Hyphomicrobiales</taxon>
        <taxon>Methylobacteriaceae</taxon>
        <taxon>Methylobacterium</taxon>
    </lineage>
</organism>
<accession>A0ABQ4RZW3</accession>
<gene>
    <name evidence="2" type="ORF">OCOJLMKI_2306</name>
</gene>
<evidence type="ECO:0000313" key="3">
    <source>
        <dbReference type="Proteomes" id="UP001055125"/>
    </source>
</evidence>
<keyword evidence="3" id="KW-1185">Reference proteome</keyword>
<evidence type="ECO:0000313" key="2">
    <source>
        <dbReference type="EMBL" id="GJD95097.1"/>
    </source>
</evidence>
<name>A0ABQ4RZW3_9HYPH</name>
<dbReference type="Proteomes" id="UP001055125">
    <property type="component" value="Unassembled WGS sequence"/>
</dbReference>
<dbReference type="EMBL" id="BPQP01000033">
    <property type="protein sequence ID" value="GJD95097.1"/>
    <property type="molecule type" value="Genomic_DNA"/>
</dbReference>
<dbReference type="RefSeq" id="WP_238244242.1">
    <property type="nucleotide sequence ID" value="NZ_BPQP01000033.1"/>
</dbReference>
<comment type="caution">
    <text evidence="2">The sequence shown here is derived from an EMBL/GenBank/DDBJ whole genome shotgun (WGS) entry which is preliminary data.</text>
</comment>
<sequence length="210" mass="22765">MAAVLPVPRSADDDFGEPTSEERHALATTIAALESAGALTPGEVDAGTMWDAAQHYFPGEPVGFLEALASLAALHDHGFEPRRITFIPVHVEYDGELLAAITASILTSLGHEVGEPDVLVTLPRDDWEGEAVVTFPIEDRRESVTCHYRVKYPPPDLCTALAAFARADDPRELVCADPGYQMLLVAAIRPDTLTELNRRFPVGYAMFGPP</sequence>
<evidence type="ECO:0000256" key="1">
    <source>
        <dbReference type="SAM" id="MobiDB-lite"/>
    </source>
</evidence>